<dbReference type="STRING" id="180332.GCA_000797495_02259"/>
<dbReference type="Gene3D" id="1.10.10.60">
    <property type="entry name" value="Homeodomain-like"/>
    <property type="match status" value="2"/>
</dbReference>
<dbReference type="InterPro" id="IPR051552">
    <property type="entry name" value="HptR"/>
</dbReference>
<proteinExistence type="predicted"/>
<dbReference type="InterPro" id="IPR009057">
    <property type="entry name" value="Homeodomain-like_sf"/>
</dbReference>
<dbReference type="AlphaFoldDB" id="A0A4U8QAY1"/>
<keyword evidence="3" id="KW-0963">Cytoplasm</keyword>
<evidence type="ECO:0000256" key="10">
    <source>
        <dbReference type="PROSITE-ProRule" id="PRU00169"/>
    </source>
</evidence>
<evidence type="ECO:0000256" key="4">
    <source>
        <dbReference type="ARBA" id="ARBA00022553"/>
    </source>
</evidence>
<reference evidence="13 14" key="1">
    <citation type="journal article" date="2019" name="Anaerobe">
        <title>Detection of Robinsoniella peoriensis in multiple bone samples of a trauma patient.</title>
        <authorList>
            <person name="Schrottner P."/>
            <person name="Hartwich K."/>
            <person name="Bunk B."/>
            <person name="Schober I."/>
            <person name="Helbig S."/>
            <person name="Rudolph W.W."/>
            <person name="Gunzer F."/>
        </authorList>
    </citation>
    <scope>NUCLEOTIDE SEQUENCE [LARGE SCALE GENOMIC DNA]</scope>
    <source>
        <strain evidence="13 14">DSM 106044</strain>
    </source>
</reference>
<dbReference type="PROSITE" id="PS00041">
    <property type="entry name" value="HTH_ARAC_FAMILY_1"/>
    <property type="match status" value="1"/>
</dbReference>
<dbReference type="GO" id="GO:0005737">
    <property type="term" value="C:cytoplasm"/>
    <property type="evidence" value="ECO:0007669"/>
    <property type="project" value="UniProtKB-SubCell"/>
</dbReference>
<evidence type="ECO:0000256" key="2">
    <source>
        <dbReference type="ARBA" id="ARBA00018672"/>
    </source>
</evidence>
<dbReference type="GO" id="GO:0000160">
    <property type="term" value="P:phosphorelay signal transduction system"/>
    <property type="evidence" value="ECO:0007669"/>
    <property type="project" value="UniProtKB-KW"/>
</dbReference>
<dbReference type="SUPFAM" id="SSF52172">
    <property type="entry name" value="CheY-like"/>
    <property type="match status" value="1"/>
</dbReference>
<keyword evidence="6" id="KW-0805">Transcription regulation</keyword>
<keyword evidence="7" id="KW-0238">DNA-binding</keyword>
<keyword evidence="14" id="KW-1185">Reference proteome</keyword>
<dbReference type="CDD" id="cd17536">
    <property type="entry name" value="REC_YesN-like"/>
    <property type="match status" value="1"/>
</dbReference>
<dbReference type="InterPro" id="IPR001789">
    <property type="entry name" value="Sig_transdc_resp-reg_receiver"/>
</dbReference>
<sequence length="522" mass="60538">MYRVMFVDDDMIVRTTLHTIVDWEKFGFEIVGDAKNGQQALEKLKDTCVDLLITDMKMPIMDGITLIKQVNRMEQVPVILALSGYDDFLLVREAFRLGAQDYLLKSDINEIMLSSHLERIADHLQKAKGSSPVGKTTVKPVGESQILQDMALGRTELKESFFTDYYYIVRFEILDFKQQVFRFGNDLEDALIKPMLEIANQIPMVASKCTICSLSPSSYLLYYRAKDADENRKNRVQSVSRQILNNWKNYMNLPAIAGISQIGSGASGFLECLQTAGVLLTFQSVFEKTDVFTTDIQQKVNLQEAIQAGIRYQDLKDSLKSLDNAAFEQSCQRIFTNFYQMGFEQAKIESIYMIYQVSVSLRENNDDILKVFPQEVDYYEKIQRITSLKEMEIWMTNYLRWIMDYLEHNYDRRQNDVIQKAKRFIWDNYANPELSLGNVADFVGLNEKYFSTRFTKETGTTFSSYLMEFRISKAKDLIRKTDMKIYEVSQSVGYNSVEHFNRIFKKLCQMSPVHYKKGGSRV</sequence>
<feature type="modified residue" description="4-aspartylphosphate" evidence="10">
    <location>
        <position position="55"/>
    </location>
</feature>
<feature type="domain" description="Response regulatory" evidence="12">
    <location>
        <begin position="3"/>
        <end position="120"/>
    </location>
</feature>
<gene>
    <name evidence="13" type="primary">cheY_3</name>
    <name evidence="13" type="ORF">DSM106044_01687</name>
</gene>
<dbReference type="GO" id="GO:0003700">
    <property type="term" value="F:DNA-binding transcription factor activity"/>
    <property type="evidence" value="ECO:0007669"/>
    <property type="project" value="InterPro"/>
</dbReference>
<evidence type="ECO:0000256" key="9">
    <source>
        <dbReference type="ARBA" id="ARBA00024867"/>
    </source>
</evidence>
<dbReference type="SUPFAM" id="SSF46689">
    <property type="entry name" value="Homeodomain-like"/>
    <property type="match status" value="2"/>
</dbReference>
<evidence type="ECO:0000259" key="11">
    <source>
        <dbReference type="PROSITE" id="PS01124"/>
    </source>
</evidence>
<protein>
    <recommendedName>
        <fullName evidence="2">Stage 0 sporulation protein A homolog</fullName>
    </recommendedName>
</protein>
<keyword evidence="5" id="KW-0902">Two-component regulatory system</keyword>
<comment type="function">
    <text evidence="9">May play the central regulatory role in sporulation. It may be an element of the effector pathway responsible for the activation of sporulation genes in response to nutritional stress. Spo0A may act in concert with spo0H (a sigma factor) to control the expression of some genes that are critical to the sporulation process.</text>
</comment>
<keyword evidence="8" id="KW-0804">Transcription</keyword>
<dbReference type="PROSITE" id="PS01124">
    <property type="entry name" value="HTH_ARAC_FAMILY_2"/>
    <property type="match status" value="1"/>
</dbReference>
<organism evidence="13 14">
    <name type="scientific">Robinsoniella peoriensis</name>
    <dbReference type="NCBI Taxonomy" id="180332"/>
    <lineage>
        <taxon>Bacteria</taxon>
        <taxon>Bacillati</taxon>
        <taxon>Bacillota</taxon>
        <taxon>Clostridia</taxon>
        <taxon>Lachnospirales</taxon>
        <taxon>Lachnospiraceae</taxon>
        <taxon>Robinsoniella</taxon>
    </lineage>
</organism>
<keyword evidence="4 10" id="KW-0597">Phosphoprotein</keyword>
<dbReference type="InterPro" id="IPR011006">
    <property type="entry name" value="CheY-like_superfamily"/>
</dbReference>
<evidence type="ECO:0000256" key="7">
    <source>
        <dbReference type="ARBA" id="ARBA00023125"/>
    </source>
</evidence>
<feature type="domain" description="HTH araC/xylS-type" evidence="11">
    <location>
        <begin position="419"/>
        <end position="518"/>
    </location>
</feature>
<dbReference type="Proteomes" id="UP000306509">
    <property type="component" value="Unassembled WGS sequence"/>
</dbReference>
<dbReference type="PANTHER" id="PTHR42713">
    <property type="entry name" value="HISTIDINE KINASE-RELATED"/>
    <property type="match status" value="1"/>
</dbReference>
<evidence type="ECO:0000313" key="14">
    <source>
        <dbReference type="Proteomes" id="UP000306509"/>
    </source>
</evidence>
<dbReference type="Pfam" id="PF00072">
    <property type="entry name" value="Response_reg"/>
    <property type="match status" value="1"/>
</dbReference>
<comment type="subcellular location">
    <subcellularLocation>
        <location evidence="1">Cytoplasm</location>
    </subcellularLocation>
</comment>
<evidence type="ECO:0000256" key="6">
    <source>
        <dbReference type="ARBA" id="ARBA00023015"/>
    </source>
</evidence>
<accession>A0A4U8QAY1</accession>
<evidence type="ECO:0000256" key="1">
    <source>
        <dbReference type="ARBA" id="ARBA00004496"/>
    </source>
</evidence>
<dbReference type="PANTHER" id="PTHR42713:SF3">
    <property type="entry name" value="TRANSCRIPTIONAL REGULATORY PROTEIN HPTR"/>
    <property type="match status" value="1"/>
</dbReference>
<evidence type="ECO:0000256" key="5">
    <source>
        <dbReference type="ARBA" id="ARBA00023012"/>
    </source>
</evidence>
<evidence type="ECO:0000256" key="8">
    <source>
        <dbReference type="ARBA" id="ARBA00023163"/>
    </source>
</evidence>
<evidence type="ECO:0000259" key="12">
    <source>
        <dbReference type="PROSITE" id="PS50110"/>
    </source>
</evidence>
<dbReference type="GO" id="GO:0043565">
    <property type="term" value="F:sequence-specific DNA binding"/>
    <property type="evidence" value="ECO:0007669"/>
    <property type="project" value="InterPro"/>
</dbReference>
<evidence type="ECO:0000313" key="13">
    <source>
        <dbReference type="EMBL" id="TLD01413.1"/>
    </source>
</evidence>
<dbReference type="Pfam" id="PF12833">
    <property type="entry name" value="HTH_18"/>
    <property type="match status" value="1"/>
</dbReference>
<dbReference type="RefSeq" id="WP_161597313.1">
    <property type="nucleotide sequence ID" value="NZ_QGQD01000039.1"/>
</dbReference>
<evidence type="ECO:0000256" key="3">
    <source>
        <dbReference type="ARBA" id="ARBA00022490"/>
    </source>
</evidence>
<dbReference type="SMART" id="SM00448">
    <property type="entry name" value="REC"/>
    <property type="match status" value="1"/>
</dbReference>
<dbReference type="PROSITE" id="PS50110">
    <property type="entry name" value="RESPONSE_REGULATORY"/>
    <property type="match status" value="1"/>
</dbReference>
<comment type="caution">
    <text evidence="13">The sequence shown here is derived from an EMBL/GenBank/DDBJ whole genome shotgun (WGS) entry which is preliminary data.</text>
</comment>
<dbReference type="SMART" id="SM00342">
    <property type="entry name" value="HTH_ARAC"/>
    <property type="match status" value="1"/>
</dbReference>
<dbReference type="InterPro" id="IPR018060">
    <property type="entry name" value="HTH_AraC"/>
</dbReference>
<dbReference type="InterPro" id="IPR018062">
    <property type="entry name" value="HTH_AraC-typ_CS"/>
</dbReference>
<dbReference type="Gene3D" id="3.40.50.2300">
    <property type="match status" value="1"/>
</dbReference>
<name>A0A4U8QAY1_9FIRM</name>
<dbReference type="EMBL" id="QGQD01000039">
    <property type="protein sequence ID" value="TLD01413.1"/>
    <property type="molecule type" value="Genomic_DNA"/>
</dbReference>